<dbReference type="Proteomes" id="UP001373714">
    <property type="component" value="Unassembled WGS sequence"/>
</dbReference>
<sequence length="103" mass="11943">MEDWLNVLSPQLSPAQMIIFTERKFTSYNWDPPNISAIPINDSTSAFDLTDMAKIENYKRETVIRAITELNQKEIRQGYRWVISGLRRTDDALLLIAKVVQNN</sequence>
<evidence type="ECO:0000313" key="2">
    <source>
        <dbReference type="Proteomes" id="UP001373714"/>
    </source>
</evidence>
<reference evidence="1 2" key="1">
    <citation type="submission" date="2019-10" db="EMBL/GenBank/DDBJ databases">
        <authorList>
            <person name="Palmer J.M."/>
        </authorList>
    </citation>
    <scope>NUCLEOTIDE SEQUENCE [LARGE SCALE GENOMIC DNA]</scope>
    <source>
        <strain evidence="1 2">TWF730</strain>
    </source>
</reference>
<evidence type="ECO:0000313" key="1">
    <source>
        <dbReference type="EMBL" id="KAK6338591.1"/>
    </source>
</evidence>
<proteinExistence type="predicted"/>
<dbReference type="AlphaFoldDB" id="A0AAV9UDK2"/>
<comment type="caution">
    <text evidence="1">The sequence shown here is derived from an EMBL/GenBank/DDBJ whole genome shotgun (WGS) entry which is preliminary data.</text>
</comment>
<keyword evidence="2" id="KW-1185">Reference proteome</keyword>
<organism evidence="1 2">
    <name type="scientific">Orbilia blumenaviensis</name>
    <dbReference type="NCBI Taxonomy" id="1796055"/>
    <lineage>
        <taxon>Eukaryota</taxon>
        <taxon>Fungi</taxon>
        <taxon>Dikarya</taxon>
        <taxon>Ascomycota</taxon>
        <taxon>Pezizomycotina</taxon>
        <taxon>Orbiliomycetes</taxon>
        <taxon>Orbiliales</taxon>
        <taxon>Orbiliaceae</taxon>
        <taxon>Orbilia</taxon>
    </lineage>
</organism>
<accession>A0AAV9UDK2</accession>
<name>A0AAV9UDK2_9PEZI</name>
<protein>
    <submittedName>
        <fullName evidence="1">Uncharacterized protein</fullName>
    </submittedName>
</protein>
<gene>
    <name evidence="1" type="ORF">TWF730_002652</name>
</gene>
<dbReference type="EMBL" id="JAVHNS010000012">
    <property type="protein sequence ID" value="KAK6338591.1"/>
    <property type="molecule type" value="Genomic_DNA"/>
</dbReference>